<dbReference type="EMBL" id="OR472445">
    <property type="protein sequence ID" value="WNV45693.1"/>
    <property type="molecule type" value="Genomic_DNA"/>
</dbReference>
<evidence type="ECO:0000313" key="1">
    <source>
        <dbReference type="EMBL" id="WNV45693.1"/>
    </source>
</evidence>
<proteinExistence type="predicted"/>
<accession>A0AB38Z3M9</accession>
<organism evidence="1">
    <name type="scientific">Klebsiella phage vB_KpnM_Iguana_ER37</name>
    <dbReference type="NCBI Taxonomy" id="3076781"/>
    <lineage>
        <taxon>Viruses</taxon>
        <taxon>Duplodnaviria</taxon>
        <taxon>Heunggongvirae</taxon>
        <taxon>Uroviricota</taxon>
        <taxon>Caudoviricetes</taxon>
    </lineage>
</organism>
<name>A0AB38Z3M9_9CAUD</name>
<reference evidence="1" key="1">
    <citation type="submission" date="2023-08" db="EMBL/GenBank/DDBJ databases">
        <authorList>
            <person name="Rotman E.R."/>
            <person name="Mimee M."/>
        </authorList>
    </citation>
    <scope>NUCLEOTIDE SEQUENCE</scope>
</reference>
<protein>
    <submittedName>
        <fullName evidence="1">Uncharacterized protein</fullName>
    </submittedName>
</protein>
<sequence length="78" mass="8809">MKLTDDPIPALEGMVGDITICATGAKYPRLRGITLTQPLHANGDDDDTIMIELDDLDEFIEKLQEVRKFYTENPKVMK</sequence>
<gene>
    <name evidence="1" type="ORF">FVZTVLPZ_CDS0196</name>
</gene>